<sequence>MAIIHQSPPTPFRRHPLRRLQQYLGFAALYGILAGLAWQTFTVGYVSIALGFALASTASLLGIIVLVIQERRFHIVITCDRFIIDNGYPFCSRRVIERIYIRGHYFPPNPIGHWFDTGTLVIEYGDETIVLDGLTPFSTLRNLLEVS</sequence>
<organism evidence="2 3">
    <name type="scientific">Chloroflexus islandicus</name>
    <dbReference type="NCBI Taxonomy" id="1707952"/>
    <lineage>
        <taxon>Bacteria</taxon>
        <taxon>Bacillati</taxon>
        <taxon>Chloroflexota</taxon>
        <taxon>Chloroflexia</taxon>
        <taxon>Chloroflexales</taxon>
        <taxon>Chloroflexineae</taxon>
        <taxon>Chloroflexaceae</taxon>
        <taxon>Chloroflexus</taxon>
    </lineage>
</organism>
<dbReference type="Proteomes" id="UP000078287">
    <property type="component" value="Unassembled WGS sequence"/>
</dbReference>
<keyword evidence="3" id="KW-1185">Reference proteome</keyword>
<feature type="transmembrane region" description="Helical" evidence="1">
    <location>
        <begin position="44"/>
        <end position="68"/>
    </location>
</feature>
<keyword evidence="1" id="KW-0472">Membrane</keyword>
<dbReference type="EMBL" id="LWQS01000041">
    <property type="protein sequence ID" value="OAN46944.1"/>
    <property type="molecule type" value="Genomic_DNA"/>
</dbReference>
<dbReference type="OrthoDB" id="162097at2"/>
<reference evidence="2 3" key="1">
    <citation type="submission" date="2016-04" db="EMBL/GenBank/DDBJ databases">
        <title>Chloroflexus islandicus sp. nov., a thermophilic filamentous anoxygenic phototrophic bacterium from geyser Strokkur (Iceland).</title>
        <authorList>
            <person name="Gaisin V.A."/>
            <person name="Kalashnikov A.M."/>
            <person name="Sukhacheva M.V."/>
            <person name="Grouzdev D.S."/>
            <person name="Ivanov T.M."/>
            <person name="Kuznetsov B."/>
            <person name="Gorlenko V.M."/>
        </authorList>
    </citation>
    <scope>NUCLEOTIDE SEQUENCE [LARGE SCALE GENOMIC DNA]</scope>
    <source>
        <strain evidence="3">isl-2</strain>
    </source>
</reference>
<accession>A0A178MG55</accession>
<keyword evidence="1" id="KW-0812">Transmembrane</keyword>
<evidence type="ECO:0008006" key="4">
    <source>
        <dbReference type="Google" id="ProtNLM"/>
    </source>
</evidence>
<proteinExistence type="predicted"/>
<keyword evidence="1" id="KW-1133">Transmembrane helix</keyword>
<evidence type="ECO:0000313" key="2">
    <source>
        <dbReference type="EMBL" id="OAN46944.1"/>
    </source>
</evidence>
<gene>
    <name evidence="2" type="ORF">A6A03_11595</name>
</gene>
<name>A0A178MG55_9CHLR</name>
<dbReference type="AlphaFoldDB" id="A0A178MG55"/>
<feature type="transmembrane region" description="Helical" evidence="1">
    <location>
        <begin position="20"/>
        <end position="38"/>
    </location>
</feature>
<evidence type="ECO:0000256" key="1">
    <source>
        <dbReference type="SAM" id="Phobius"/>
    </source>
</evidence>
<evidence type="ECO:0000313" key="3">
    <source>
        <dbReference type="Proteomes" id="UP000078287"/>
    </source>
</evidence>
<protein>
    <recommendedName>
        <fullName evidence="4">DUF304 domain-containing protein</fullName>
    </recommendedName>
</protein>
<comment type="caution">
    <text evidence="2">The sequence shown here is derived from an EMBL/GenBank/DDBJ whole genome shotgun (WGS) entry which is preliminary data.</text>
</comment>
<dbReference type="RefSeq" id="WP_066785296.1">
    <property type="nucleotide sequence ID" value="NZ_LWQS01000041.1"/>
</dbReference>